<dbReference type="InterPro" id="IPR036625">
    <property type="entry name" value="E3-bd_dom_sf"/>
</dbReference>
<dbReference type="EMBL" id="CP054538">
    <property type="protein sequence ID" value="QSL65595.1"/>
    <property type="molecule type" value="Genomic_DNA"/>
</dbReference>
<evidence type="ECO:0000256" key="1">
    <source>
        <dbReference type="ARBA" id="ARBA00007317"/>
    </source>
</evidence>
<dbReference type="Proteomes" id="UP000663699">
    <property type="component" value="Chromosome 7"/>
</dbReference>
<comment type="similarity">
    <text evidence="1">Belongs to the 2-oxoacid dehydrogenase family.</text>
</comment>
<evidence type="ECO:0000313" key="3">
    <source>
        <dbReference type="EMBL" id="QSL65595.1"/>
    </source>
</evidence>
<protein>
    <recommendedName>
        <fullName evidence="2">Peripheral subunit-binding (PSBD) domain-containing protein</fullName>
    </recommendedName>
</protein>
<organism evidence="3 4">
    <name type="scientific">Pneumocystis wakefieldiae</name>
    <dbReference type="NCBI Taxonomy" id="38082"/>
    <lineage>
        <taxon>Eukaryota</taxon>
        <taxon>Fungi</taxon>
        <taxon>Dikarya</taxon>
        <taxon>Ascomycota</taxon>
        <taxon>Taphrinomycotina</taxon>
        <taxon>Pneumocystomycetes</taxon>
        <taxon>Pneumocystaceae</taxon>
        <taxon>Pneumocystis</taxon>
    </lineage>
</organism>
<dbReference type="AlphaFoldDB" id="A0A899FZ58"/>
<dbReference type="Pfam" id="PF02817">
    <property type="entry name" value="E3_binding"/>
    <property type="match status" value="1"/>
</dbReference>
<proteinExistence type="inferred from homology"/>
<sequence>MVSFFSRFFRQFFDKDSLKIIQTKGNNILLKTWYHKSLFSPEKTYKSSKKSSNTFFKNVFNMYKYMYIGNQMNKFQFQKKRCIFTGKINRNAVLEKDISKDGLKNTATISSPAVLSLIKHYNITNPYEIKTTGPQGRLLKGDILAHVGAINKDFPLKLLKIIKEKGKLDLNNLKVKPKQPTENSFISIIIPVSLKSLLSMKESINEKLNIKVELSDLINKAIYKGSQKKKFQNIIIDKRTNVLWESPKTICMENIIFPSSISLSLEEILEAPEQDLKKSKEDLDIIDFLAGNLSDKSSILTIKKFPYYTTFIRIKLDKSYTDINVAKSFIKELKNYIETPETLLL</sequence>
<keyword evidence="4" id="KW-1185">Reference proteome</keyword>
<dbReference type="SUPFAM" id="SSF47005">
    <property type="entry name" value="Peripheral subunit-binding domain of 2-oxo acid dehydrogenase complex"/>
    <property type="match status" value="1"/>
</dbReference>
<dbReference type="PROSITE" id="PS51826">
    <property type="entry name" value="PSBD"/>
    <property type="match status" value="1"/>
</dbReference>
<gene>
    <name evidence="3" type="ORF">MERGE_002908</name>
</gene>
<dbReference type="GO" id="GO:0016746">
    <property type="term" value="F:acyltransferase activity"/>
    <property type="evidence" value="ECO:0007669"/>
    <property type="project" value="InterPro"/>
</dbReference>
<accession>A0A899FZ58</accession>
<dbReference type="OrthoDB" id="202158at2759"/>
<reference evidence="3" key="1">
    <citation type="submission" date="2020-06" db="EMBL/GenBank/DDBJ databases">
        <title>Genomes of multiple members of Pneumocystis genus reveal paths to human pathogen Pneumocystis jirovecii.</title>
        <authorList>
            <person name="Cisse O.H."/>
            <person name="Ma L."/>
            <person name="Dekker J."/>
            <person name="Khil P."/>
            <person name="Jo J."/>
            <person name="Brenchley J."/>
            <person name="Blair R."/>
            <person name="Pahar B."/>
            <person name="Chabe M."/>
            <person name="Van Rompay K.A."/>
            <person name="Keesler R."/>
            <person name="Sukura A."/>
            <person name="Hirsch V."/>
            <person name="Kutty G."/>
            <person name="Liu Y."/>
            <person name="Peng L."/>
            <person name="Chen J."/>
            <person name="Song J."/>
            <person name="Weissenbacher-Lang C."/>
            <person name="Xu J."/>
            <person name="Upham N.S."/>
            <person name="Stajich J.E."/>
            <person name="Cuomo C.A."/>
            <person name="Cushion M.T."/>
            <person name="Kovacs J.A."/>
        </authorList>
    </citation>
    <scope>NUCLEOTIDE SEQUENCE</scope>
    <source>
        <strain evidence="3">2A</strain>
    </source>
</reference>
<evidence type="ECO:0000313" key="4">
    <source>
        <dbReference type="Proteomes" id="UP000663699"/>
    </source>
</evidence>
<dbReference type="InterPro" id="IPR004167">
    <property type="entry name" value="PSBD"/>
</dbReference>
<evidence type="ECO:0000259" key="2">
    <source>
        <dbReference type="PROSITE" id="PS51826"/>
    </source>
</evidence>
<dbReference type="Gene3D" id="4.10.320.10">
    <property type="entry name" value="E3-binding domain"/>
    <property type="match status" value="1"/>
</dbReference>
<feature type="domain" description="Peripheral subunit-binding (PSBD)" evidence="2">
    <location>
        <begin position="109"/>
        <end position="147"/>
    </location>
</feature>
<name>A0A899FZ58_9ASCO</name>